<dbReference type="AlphaFoldDB" id="L0GWJ2"/>
<keyword evidence="2" id="KW-1185">Reference proteome</keyword>
<reference evidence="1 2" key="1">
    <citation type="submission" date="2011-09" db="EMBL/GenBank/DDBJ databases">
        <title>Complete sequence of chromosome of Thioflavicoccus mobilis 8321.</title>
        <authorList>
            <consortium name="US DOE Joint Genome Institute"/>
            <person name="Lucas S."/>
            <person name="Han J."/>
            <person name="Lapidus A."/>
            <person name="Cheng J.-F."/>
            <person name="Goodwin L."/>
            <person name="Pitluck S."/>
            <person name="Peters L."/>
            <person name="Ovchinnikova G."/>
            <person name="Lu M."/>
            <person name="Detter J.C."/>
            <person name="Han C."/>
            <person name="Tapia R."/>
            <person name="Land M."/>
            <person name="Hauser L."/>
            <person name="Kyrpides N."/>
            <person name="Ivanova N."/>
            <person name="Pagani I."/>
            <person name="Vogl K."/>
            <person name="Liu Z."/>
            <person name="Imhoff J."/>
            <person name="Thiel V."/>
            <person name="Frigaard N.-U."/>
            <person name="Bryant D."/>
            <person name="Woyke T."/>
        </authorList>
    </citation>
    <scope>NUCLEOTIDE SEQUENCE [LARGE SCALE GENOMIC DNA]</scope>
    <source>
        <strain evidence="1 2">8321</strain>
    </source>
</reference>
<gene>
    <name evidence="1" type="ORF">Thimo_0833</name>
</gene>
<dbReference type="KEGG" id="tmb:Thimo_0833"/>
<dbReference type="OrthoDB" id="6088517at2"/>
<dbReference type="eggNOG" id="ENOG50323V5">
    <property type="taxonomic scope" value="Bacteria"/>
</dbReference>
<organism evidence="1 2">
    <name type="scientific">Thioflavicoccus mobilis 8321</name>
    <dbReference type="NCBI Taxonomy" id="765912"/>
    <lineage>
        <taxon>Bacteria</taxon>
        <taxon>Pseudomonadati</taxon>
        <taxon>Pseudomonadota</taxon>
        <taxon>Gammaproteobacteria</taxon>
        <taxon>Chromatiales</taxon>
        <taxon>Chromatiaceae</taxon>
        <taxon>Thioflavicoccus</taxon>
    </lineage>
</organism>
<evidence type="ECO:0000313" key="2">
    <source>
        <dbReference type="Proteomes" id="UP000010816"/>
    </source>
</evidence>
<sequence length="139" mass="15074">MSDPRLIMYHKHPTSARTRFLRLPYGGICGFAALPPQAELDVEPKGVAKVSWHPAAVLHAAEAELGLANGSLEIEPGFRCVVCTGDDTTEILLARFTDIDPPFAMAEALGGNFIDLTQARVLPPIELSLLRHAYELILG</sequence>
<accession>L0GWJ2</accession>
<name>L0GWJ2_9GAMM</name>
<dbReference type="Proteomes" id="UP000010816">
    <property type="component" value="Chromosome"/>
</dbReference>
<proteinExistence type="predicted"/>
<evidence type="ECO:0000313" key="1">
    <source>
        <dbReference type="EMBL" id="AGA89669.1"/>
    </source>
</evidence>
<dbReference type="HOGENOM" id="CLU_147956_0_0_6"/>
<dbReference type="RefSeq" id="WP_015279815.1">
    <property type="nucleotide sequence ID" value="NC_019940.1"/>
</dbReference>
<dbReference type="EMBL" id="CP003051">
    <property type="protein sequence ID" value="AGA89669.1"/>
    <property type="molecule type" value="Genomic_DNA"/>
</dbReference>
<protein>
    <submittedName>
        <fullName evidence="1">Uncharacterized protein</fullName>
    </submittedName>
</protein>
<dbReference type="STRING" id="765912.Thimo_0833"/>